<organism evidence="2 3">
    <name type="scientific">Macleaya cordata</name>
    <name type="common">Five-seeded plume-poppy</name>
    <name type="synonym">Bocconia cordata</name>
    <dbReference type="NCBI Taxonomy" id="56857"/>
    <lineage>
        <taxon>Eukaryota</taxon>
        <taxon>Viridiplantae</taxon>
        <taxon>Streptophyta</taxon>
        <taxon>Embryophyta</taxon>
        <taxon>Tracheophyta</taxon>
        <taxon>Spermatophyta</taxon>
        <taxon>Magnoliopsida</taxon>
        <taxon>Ranunculales</taxon>
        <taxon>Papaveraceae</taxon>
        <taxon>Papaveroideae</taxon>
        <taxon>Macleaya</taxon>
    </lineage>
</organism>
<reference evidence="2 3" key="1">
    <citation type="journal article" date="2017" name="Mol. Plant">
        <title>The Genome of Medicinal Plant Macleaya cordata Provides New Insights into Benzylisoquinoline Alkaloids Metabolism.</title>
        <authorList>
            <person name="Liu X."/>
            <person name="Liu Y."/>
            <person name="Huang P."/>
            <person name="Ma Y."/>
            <person name="Qing Z."/>
            <person name="Tang Q."/>
            <person name="Cao H."/>
            <person name="Cheng P."/>
            <person name="Zheng Y."/>
            <person name="Yuan Z."/>
            <person name="Zhou Y."/>
            <person name="Liu J."/>
            <person name="Tang Z."/>
            <person name="Zhuo Y."/>
            <person name="Zhang Y."/>
            <person name="Yu L."/>
            <person name="Huang J."/>
            <person name="Yang P."/>
            <person name="Peng Q."/>
            <person name="Zhang J."/>
            <person name="Jiang W."/>
            <person name="Zhang Z."/>
            <person name="Lin K."/>
            <person name="Ro D.K."/>
            <person name="Chen X."/>
            <person name="Xiong X."/>
            <person name="Shang Y."/>
            <person name="Huang S."/>
            <person name="Zeng J."/>
        </authorList>
    </citation>
    <scope>NUCLEOTIDE SEQUENCE [LARGE SCALE GENOMIC DNA]</scope>
    <source>
        <strain evidence="3">cv. BLH2017</strain>
        <tissue evidence="2">Root</tissue>
    </source>
</reference>
<evidence type="ECO:0000313" key="2">
    <source>
        <dbReference type="EMBL" id="OVA00737.1"/>
    </source>
</evidence>
<dbReference type="InParanoid" id="A0A200PR85"/>
<protein>
    <submittedName>
        <fullName evidence="2">Uncharacterized protein</fullName>
    </submittedName>
</protein>
<keyword evidence="1" id="KW-0732">Signal</keyword>
<gene>
    <name evidence="2" type="ORF">BVC80_9083g21</name>
</gene>
<sequence>MLAAQRIIVMFVLIILAVNSSEKAGWIKYGESRILDVESIALHAARNMNCSCSDEWHRRCCPDPLFEPMLPRGTLVPPSGPSCRCN</sequence>
<feature type="signal peptide" evidence="1">
    <location>
        <begin position="1"/>
        <end position="20"/>
    </location>
</feature>
<dbReference type="AlphaFoldDB" id="A0A200PR85"/>
<evidence type="ECO:0000313" key="3">
    <source>
        <dbReference type="Proteomes" id="UP000195402"/>
    </source>
</evidence>
<dbReference type="OrthoDB" id="1937538at2759"/>
<comment type="caution">
    <text evidence="2">The sequence shown here is derived from an EMBL/GenBank/DDBJ whole genome shotgun (WGS) entry which is preliminary data.</text>
</comment>
<accession>A0A200PR85</accession>
<name>A0A200PR85_MACCD</name>
<proteinExistence type="predicted"/>
<evidence type="ECO:0000256" key="1">
    <source>
        <dbReference type="SAM" id="SignalP"/>
    </source>
</evidence>
<keyword evidence="3" id="KW-1185">Reference proteome</keyword>
<feature type="chain" id="PRO_5012781055" evidence="1">
    <location>
        <begin position="21"/>
        <end position="86"/>
    </location>
</feature>
<dbReference type="EMBL" id="MVGT01004287">
    <property type="protein sequence ID" value="OVA00737.1"/>
    <property type="molecule type" value="Genomic_DNA"/>
</dbReference>
<dbReference type="Proteomes" id="UP000195402">
    <property type="component" value="Unassembled WGS sequence"/>
</dbReference>